<dbReference type="Pfam" id="PF13438">
    <property type="entry name" value="DUF4113"/>
    <property type="match status" value="1"/>
</dbReference>
<dbReference type="GO" id="GO:0005829">
    <property type="term" value="C:cytosol"/>
    <property type="evidence" value="ECO:0007669"/>
    <property type="project" value="TreeGrafter"/>
</dbReference>
<accession>K1SAH5</accession>
<dbReference type="GO" id="GO:0009432">
    <property type="term" value="P:SOS response"/>
    <property type="evidence" value="ECO:0007669"/>
    <property type="project" value="UniProtKB-KW"/>
</dbReference>
<evidence type="ECO:0000256" key="3">
    <source>
        <dbReference type="ARBA" id="ARBA00023204"/>
    </source>
</evidence>
<protein>
    <submittedName>
        <fullName evidence="6">UmuC protein</fullName>
    </submittedName>
</protein>
<dbReference type="InterPro" id="IPR001126">
    <property type="entry name" value="UmuC"/>
</dbReference>
<organism evidence="6">
    <name type="scientific">human gut metagenome</name>
    <dbReference type="NCBI Taxonomy" id="408170"/>
    <lineage>
        <taxon>unclassified sequences</taxon>
        <taxon>metagenomes</taxon>
        <taxon>organismal metagenomes</taxon>
    </lineage>
</organism>
<dbReference type="InterPro" id="IPR017961">
    <property type="entry name" value="DNA_pol_Y-fam_little_finger"/>
</dbReference>
<keyword evidence="1" id="KW-0227">DNA damage</keyword>
<proteinExistence type="predicted"/>
<dbReference type="Gene3D" id="3.30.70.270">
    <property type="match status" value="1"/>
</dbReference>
<reference evidence="6" key="1">
    <citation type="journal article" date="2013" name="Environ. Microbiol.">
        <title>Microbiota from the distal guts of lean and obese adolescents exhibit partial functional redundancy besides clear differences in community structure.</title>
        <authorList>
            <person name="Ferrer M."/>
            <person name="Ruiz A."/>
            <person name="Lanza F."/>
            <person name="Haange S.B."/>
            <person name="Oberbach A."/>
            <person name="Till H."/>
            <person name="Bargiela R."/>
            <person name="Campoy C."/>
            <person name="Segura M.T."/>
            <person name="Richter M."/>
            <person name="von Bergen M."/>
            <person name="Seifert J."/>
            <person name="Suarez A."/>
        </authorList>
    </citation>
    <scope>NUCLEOTIDE SEQUENCE</scope>
</reference>
<dbReference type="PROSITE" id="PS50173">
    <property type="entry name" value="UMUC"/>
    <property type="match status" value="1"/>
</dbReference>
<comment type="caution">
    <text evidence="6">The sequence shown here is derived from an EMBL/GenBank/DDBJ whole genome shotgun (WGS) entry which is preliminary data.</text>
</comment>
<dbReference type="InterPro" id="IPR043128">
    <property type="entry name" value="Rev_trsase/Diguanyl_cyclase"/>
</dbReference>
<dbReference type="Gene3D" id="1.10.150.20">
    <property type="entry name" value="5' to 3' exonuclease, C-terminal subdomain"/>
    <property type="match status" value="1"/>
</dbReference>
<dbReference type="CDD" id="cd01700">
    <property type="entry name" value="PolY_Pol_V_umuC"/>
    <property type="match status" value="1"/>
</dbReference>
<name>K1SAH5_9ZZZZ</name>
<dbReference type="AlphaFoldDB" id="K1SAH5"/>
<gene>
    <name evidence="6" type="ORF">LEA_17723</name>
</gene>
<dbReference type="GO" id="GO:0006281">
    <property type="term" value="P:DNA repair"/>
    <property type="evidence" value="ECO:0007669"/>
    <property type="project" value="UniProtKB-KW"/>
</dbReference>
<dbReference type="GO" id="GO:0003887">
    <property type="term" value="F:DNA-directed DNA polymerase activity"/>
    <property type="evidence" value="ECO:0007669"/>
    <property type="project" value="TreeGrafter"/>
</dbReference>
<feature type="domain" description="UmuC" evidence="5">
    <location>
        <begin position="1"/>
        <end position="130"/>
    </location>
</feature>
<dbReference type="SUPFAM" id="SSF56672">
    <property type="entry name" value="DNA/RNA polymerases"/>
    <property type="match status" value="1"/>
</dbReference>
<keyword evidence="4" id="KW-0742">SOS response</keyword>
<evidence type="ECO:0000256" key="2">
    <source>
        <dbReference type="ARBA" id="ARBA00023199"/>
    </source>
</evidence>
<dbReference type="PANTHER" id="PTHR11076:SF34">
    <property type="entry name" value="PROTEIN UMUC"/>
    <property type="match status" value="1"/>
</dbReference>
<evidence type="ECO:0000313" key="6">
    <source>
        <dbReference type="EMBL" id="EKC50755.1"/>
    </source>
</evidence>
<dbReference type="GO" id="GO:0003684">
    <property type="term" value="F:damaged DNA binding"/>
    <property type="evidence" value="ECO:0007669"/>
    <property type="project" value="InterPro"/>
</dbReference>
<dbReference type="Pfam" id="PF00817">
    <property type="entry name" value="IMS"/>
    <property type="match status" value="1"/>
</dbReference>
<dbReference type="PANTHER" id="PTHR11076">
    <property type="entry name" value="DNA REPAIR POLYMERASE UMUC / TRANSFERASE FAMILY MEMBER"/>
    <property type="match status" value="1"/>
</dbReference>
<dbReference type="InterPro" id="IPR025188">
    <property type="entry name" value="DUF4113"/>
</dbReference>
<keyword evidence="3" id="KW-0234">DNA repair</keyword>
<dbReference type="EMBL" id="AJWY01012144">
    <property type="protein sequence ID" value="EKC50755.1"/>
    <property type="molecule type" value="Genomic_DNA"/>
</dbReference>
<sequence length="369" mass="42033">YQIRPLIDRGLVTVFSANFALYGDLSRRVMATLRSLVPGIEVYSIDEAFFDLRGMAEPLDELGRSIGRTIRRNVGIPVSIGIAPTKTLAKIASKLAKQYPRLNGCCYMHRPEDITKVLRKFPLLDVWGIGRRYGRMFDRMGLHTAQQFVELPQEWVRARMRVVGLRTWNELQGMECISFEHMPPRKQQITLSRSFPHEIHTLEELDPIVAEFASMCAEKLRGEGSVCREVHCYLFTNRHREDQPQRYETSLQLLPEPTDSTLEIVRQARIALRQVFQPGYGYKKAGVILSQTAPRSGLQGSLFTPDSHEKHARLMAVLDSVNKVCGRGTLVVAAQGTEPFRMNREHLSPRYTTDWQELLVVKAGPKGEK</sequence>
<dbReference type="InterPro" id="IPR050116">
    <property type="entry name" value="DNA_polymerase-Y"/>
</dbReference>
<dbReference type="InterPro" id="IPR043502">
    <property type="entry name" value="DNA/RNA_pol_sf"/>
</dbReference>
<dbReference type="Pfam" id="PF11799">
    <property type="entry name" value="IMS_C"/>
    <property type="match status" value="1"/>
</dbReference>
<evidence type="ECO:0000256" key="1">
    <source>
        <dbReference type="ARBA" id="ARBA00022763"/>
    </source>
</evidence>
<evidence type="ECO:0000259" key="5">
    <source>
        <dbReference type="PROSITE" id="PS50173"/>
    </source>
</evidence>
<keyword evidence="2" id="KW-0741">SOS mutagenesis</keyword>
<feature type="non-terminal residue" evidence="6">
    <location>
        <position position="1"/>
    </location>
</feature>
<dbReference type="GO" id="GO:0042276">
    <property type="term" value="P:error-prone translesion synthesis"/>
    <property type="evidence" value="ECO:0007669"/>
    <property type="project" value="TreeGrafter"/>
</dbReference>
<evidence type="ECO:0000256" key="4">
    <source>
        <dbReference type="ARBA" id="ARBA00023236"/>
    </source>
</evidence>